<reference evidence="2 3" key="1">
    <citation type="journal article" date="2021" name="Environ. Microbiol.">
        <title>Gene family expansions and transcriptome signatures uncover fungal adaptations to wood decay.</title>
        <authorList>
            <person name="Hage H."/>
            <person name="Miyauchi S."/>
            <person name="Viragh M."/>
            <person name="Drula E."/>
            <person name="Min B."/>
            <person name="Chaduli D."/>
            <person name="Navarro D."/>
            <person name="Favel A."/>
            <person name="Norest M."/>
            <person name="Lesage-Meessen L."/>
            <person name="Balint B."/>
            <person name="Merenyi Z."/>
            <person name="de Eugenio L."/>
            <person name="Morin E."/>
            <person name="Martinez A.T."/>
            <person name="Baldrian P."/>
            <person name="Stursova M."/>
            <person name="Martinez M.J."/>
            <person name="Novotny C."/>
            <person name="Magnuson J.K."/>
            <person name="Spatafora J.W."/>
            <person name="Maurice S."/>
            <person name="Pangilinan J."/>
            <person name="Andreopoulos W."/>
            <person name="LaButti K."/>
            <person name="Hundley H."/>
            <person name="Na H."/>
            <person name="Kuo A."/>
            <person name="Barry K."/>
            <person name="Lipzen A."/>
            <person name="Henrissat B."/>
            <person name="Riley R."/>
            <person name="Ahrendt S."/>
            <person name="Nagy L.G."/>
            <person name="Grigoriev I.V."/>
            <person name="Martin F."/>
            <person name="Rosso M.N."/>
        </authorList>
    </citation>
    <scope>NUCLEOTIDE SEQUENCE [LARGE SCALE GENOMIC DNA]</scope>
    <source>
        <strain evidence="2 3">CIRM-BRFM 1785</strain>
    </source>
</reference>
<evidence type="ECO:0000259" key="1">
    <source>
        <dbReference type="PROSITE" id="PS50181"/>
    </source>
</evidence>
<proteinExistence type="predicted"/>
<evidence type="ECO:0000313" key="3">
    <source>
        <dbReference type="Proteomes" id="UP000814176"/>
    </source>
</evidence>
<sequence>MASKVDELPTELIVHVFAELNCADLLRCREVCRLFDAVCKESAVLQYKVELAKAGLEDHPTPRPLSAAERTQLLRKHQAAWSSLDISYEEVVPMLVGQTWELYGGVLAQGPDQSSLRFRQLPSALRGIEDKEWTIEDLGFEIRDFAMDPAQELLVAIQMPDSPTSVFHVHLRNIYTAAPHTAAPNPAVLTHQPDGMQVSYSIQISGDHLGVFVMSANEISNEVVIWNWKTGVCKLRYVGRTLDSFAFLSERHVLLGLAKRPLNQAELQALRTAEEPQLLVADFLAGTGELVKMDEADFLCAFHYPSMVAQAVPLGITIRSDPAPGWTPHPDSPVPFFTAREDRLLVITFTVYSVLEGHMQSLLFVRTSTLLSYVDALKGETKRRFSWDEWGPNQTRMMRAPRHHSSVWVCYVFGMRFVTARKRRGKPKYIEVYDFSRFARHRRAAPEPGQGEEEEEDIFGLEDHWMSDETEMPEGIFDDKVATSLPYHMRTMIPPRGDGEKDFQCVMLSEDTIIIMCNDDSHHRNIRLLTF</sequence>
<gene>
    <name evidence="2" type="ORF">C8Q71DRAFT_776406</name>
</gene>
<dbReference type="Gene3D" id="1.20.1280.50">
    <property type="match status" value="1"/>
</dbReference>
<dbReference type="InterPro" id="IPR001810">
    <property type="entry name" value="F-box_dom"/>
</dbReference>
<organism evidence="2 3">
    <name type="scientific">Rhodofomes roseus</name>
    <dbReference type="NCBI Taxonomy" id="34475"/>
    <lineage>
        <taxon>Eukaryota</taxon>
        <taxon>Fungi</taxon>
        <taxon>Dikarya</taxon>
        <taxon>Basidiomycota</taxon>
        <taxon>Agaricomycotina</taxon>
        <taxon>Agaricomycetes</taxon>
        <taxon>Polyporales</taxon>
        <taxon>Rhodofomes</taxon>
    </lineage>
</organism>
<accession>A0ABQ8K763</accession>
<dbReference type="SMART" id="SM00256">
    <property type="entry name" value="FBOX"/>
    <property type="match status" value="1"/>
</dbReference>
<dbReference type="RefSeq" id="XP_047775849.1">
    <property type="nucleotide sequence ID" value="XM_047924656.1"/>
</dbReference>
<dbReference type="SUPFAM" id="SSF81383">
    <property type="entry name" value="F-box domain"/>
    <property type="match status" value="1"/>
</dbReference>
<dbReference type="InterPro" id="IPR036047">
    <property type="entry name" value="F-box-like_dom_sf"/>
</dbReference>
<keyword evidence="3" id="KW-1185">Reference proteome</keyword>
<name>A0ABQ8K763_9APHY</name>
<comment type="caution">
    <text evidence="2">The sequence shown here is derived from an EMBL/GenBank/DDBJ whole genome shotgun (WGS) entry which is preliminary data.</text>
</comment>
<dbReference type="Pfam" id="PF12937">
    <property type="entry name" value="F-box-like"/>
    <property type="match status" value="1"/>
</dbReference>
<dbReference type="EMBL" id="JADCUA010000020">
    <property type="protein sequence ID" value="KAH9833083.1"/>
    <property type="molecule type" value="Genomic_DNA"/>
</dbReference>
<dbReference type="GeneID" id="72005388"/>
<dbReference type="Proteomes" id="UP000814176">
    <property type="component" value="Unassembled WGS sequence"/>
</dbReference>
<evidence type="ECO:0000313" key="2">
    <source>
        <dbReference type="EMBL" id="KAH9833083.1"/>
    </source>
</evidence>
<feature type="domain" description="F-box" evidence="1">
    <location>
        <begin position="2"/>
        <end position="48"/>
    </location>
</feature>
<protein>
    <recommendedName>
        <fullName evidence="1">F-box domain-containing protein</fullName>
    </recommendedName>
</protein>
<dbReference type="PROSITE" id="PS50181">
    <property type="entry name" value="FBOX"/>
    <property type="match status" value="1"/>
</dbReference>